<accession>A0A673ZTP5</accession>
<dbReference type="Gene3D" id="4.10.400.10">
    <property type="entry name" value="Low-density Lipoprotein Receptor"/>
    <property type="match status" value="31"/>
</dbReference>
<feature type="repeat" description="LDL-receptor class B" evidence="19">
    <location>
        <begin position="2305"/>
        <end position="2349"/>
    </location>
</feature>
<evidence type="ECO:0000256" key="8">
    <source>
        <dbReference type="ARBA" id="ARBA00022737"/>
    </source>
</evidence>
<dbReference type="CDD" id="cd00112">
    <property type="entry name" value="LDLa"/>
    <property type="match status" value="27"/>
</dbReference>
<dbReference type="FunFam" id="4.10.400.10:FF:000110">
    <property type="entry name" value="Low-density lipoprotein receptor-related protein 1B"/>
    <property type="match status" value="1"/>
</dbReference>
<evidence type="ECO:0000313" key="23">
    <source>
        <dbReference type="Ensembl" id="ENSSTUP00000050067.1"/>
    </source>
</evidence>
<evidence type="ECO:0000313" key="24">
    <source>
        <dbReference type="Proteomes" id="UP000472277"/>
    </source>
</evidence>
<dbReference type="FunFam" id="2.120.10.30:FF:000014">
    <property type="entry name" value="Low-density lipoprotein receptor-related protein 1"/>
    <property type="match status" value="1"/>
</dbReference>
<reference evidence="23" key="2">
    <citation type="submission" date="2025-09" db="UniProtKB">
        <authorList>
            <consortium name="Ensembl"/>
        </authorList>
    </citation>
    <scope>IDENTIFICATION</scope>
</reference>
<keyword evidence="6 20" id="KW-0812">Transmembrane</keyword>
<dbReference type="SMART" id="SM00181">
    <property type="entry name" value="EGF"/>
    <property type="match status" value="29"/>
</dbReference>
<comment type="subcellular location">
    <subcellularLocation>
        <location evidence="1">Cell membrane</location>
        <topology evidence="1">Single-pass type I membrane protein</topology>
    </subcellularLocation>
    <subcellularLocation>
        <location evidence="16">Membrane</location>
        <location evidence="16">Coated pit</location>
    </subcellularLocation>
</comment>
<feature type="disulfide bond" evidence="17">
    <location>
        <begin position="4253"/>
        <end position="4262"/>
    </location>
</feature>
<evidence type="ECO:0000256" key="12">
    <source>
        <dbReference type="ARBA" id="ARBA00023157"/>
    </source>
</evidence>
<feature type="disulfide bond" evidence="18">
    <location>
        <begin position="2677"/>
        <end position="2692"/>
    </location>
</feature>
<feature type="repeat" description="LDL-receptor class B" evidence="19">
    <location>
        <begin position="4061"/>
        <end position="4103"/>
    </location>
</feature>
<dbReference type="InterPro" id="IPR000152">
    <property type="entry name" value="EGF-type_Asp/Asn_hydroxyl_site"/>
</dbReference>
<feature type="disulfide bond" evidence="18">
    <location>
        <begin position="2527"/>
        <end position="2539"/>
    </location>
</feature>
<feature type="disulfide bond" evidence="18">
    <location>
        <begin position="863"/>
        <end position="881"/>
    </location>
</feature>
<feature type="repeat" description="LDL-receptor class B" evidence="19">
    <location>
        <begin position="1270"/>
        <end position="1316"/>
    </location>
</feature>
<dbReference type="PROSITE" id="PS50068">
    <property type="entry name" value="LDLRA_2"/>
    <property type="match status" value="31"/>
</dbReference>
<evidence type="ECO:0000259" key="22">
    <source>
        <dbReference type="PROSITE" id="PS50026"/>
    </source>
</evidence>
<dbReference type="FunFam" id="4.10.400.10:FF:000034">
    <property type="entry name" value="Low-density lipoprotein receptor-related protein 2"/>
    <property type="match status" value="1"/>
</dbReference>
<dbReference type="InterPro" id="IPR049883">
    <property type="entry name" value="NOTCH1_EGF-like"/>
</dbReference>
<feature type="disulfide bond" evidence="18">
    <location>
        <begin position="3551"/>
        <end position="3566"/>
    </location>
</feature>
<dbReference type="InterPro" id="IPR000033">
    <property type="entry name" value="LDLR_classB_rpt"/>
</dbReference>
<name>A0A673ZTP5_SALTR</name>
<feature type="repeat" description="LDL-receptor class B" evidence="19">
    <location>
        <begin position="1892"/>
        <end position="1934"/>
    </location>
</feature>
<feature type="disulfide bond" evidence="18">
    <location>
        <begin position="3354"/>
        <end position="3369"/>
    </location>
</feature>
<dbReference type="Gene3D" id="2.10.25.10">
    <property type="entry name" value="Laminin"/>
    <property type="match status" value="12"/>
</dbReference>
<feature type="disulfide bond" evidence="18">
    <location>
        <begin position="2886"/>
        <end position="2901"/>
    </location>
</feature>
<dbReference type="FunFam" id="4.10.400.10:FF:000018">
    <property type="entry name" value="Low-density lipoprotein receptor-related protein 1"/>
    <property type="match status" value="1"/>
</dbReference>
<feature type="disulfide bond" evidence="18">
    <location>
        <begin position="3302"/>
        <end position="3320"/>
    </location>
</feature>
<dbReference type="FunFam" id="2.120.10.30:FF:000012">
    <property type="entry name" value="Low density lipoprotein receptor-related protein 1"/>
    <property type="match status" value="1"/>
</dbReference>
<feature type="chain" id="PRO_5025583532" evidence="21">
    <location>
        <begin position="21"/>
        <end position="4617"/>
    </location>
</feature>
<dbReference type="FunFam" id="2.120.10.30:FF:000019">
    <property type="entry name" value="Low-density lipoprotein receptor-related protein 1"/>
    <property type="match status" value="1"/>
</dbReference>
<dbReference type="SUPFAM" id="SSF57196">
    <property type="entry name" value="EGF/Laminin"/>
    <property type="match status" value="8"/>
</dbReference>
<evidence type="ECO:0000256" key="7">
    <source>
        <dbReference type="ARBA" id="ARBA00022729"/>
    </source>
</evidence>
<feature type="disulfide bond" evidence="18">
    <location>
        <begin position="3434"/>
        <end position="3449"/>
    </location>
</feature>
<evidence type="ECO:0000256" key="17">
    <source>
        <dbReference type="PROSITE-ProRule" id="PRU00076"/>
    </source>
</evidence>
<feature type="repeat" description="LDL-receptor class B" evidence="19">
    <location>
        <begin position="1978"/>
        <end position="2021"/>
    </location>
</feature>
<feature type="repeat" description="LDL-receptor class B" evidence="19">
    <location>
        <begin position="534"/>
        <end position="576"/>
    </location>
</feature>
<feature type="domain" description="EGF-like" evidence="22">
    <location>
        <begin position="4264"/>
        <end position="4299"/>
    </location>
</feature>
<dbReference type="FunFam" id="4.10.400.10:FF:000148">
    <property type="entry name" value="low-density lipoprotein receptor-related protein 1B"/>
    <property type="match status" value="1"/>
</dbReference>
<evidence type="ECO:0000256" key="6">
    <source>
        <dbReference type="ARBA" id="ARBA00022692"/>
    </source>
</evidence>
<feature type="disulfide bond" evidence="18">
    <location>
        <begin position="2534"/>
        <end position="2552"/>
    </location>
</feature>
<dbReference type="FunFam" id="2.10.25.10:FF:000072">
    <property type="entry name" value="Low-density lipoprotein receptor-related protein 1B"/>
    <property type="match status" value="1"/>
</dbReference>
<feature type="disulfide bond" evidence="18">
    <location>
        <begin position="2665"/>
        <end position="2683"/>
    </location>
</feature>
<dbReference type="InterPro" id="IPR056588">
    <property type="entry name" value="EGF_LRP2"/>
</dbReference>
<feature type="repeat" description="LDL-receptor class B" evidence="19">
    <location>
        <begin position="3120"/>
        <end position="3163"/>
    </location>
</feature>
<feature type="disulfide bond" evidence="18">
    <location>
        <begin position="856"/>
        <end position="868"/>
    </location>
</feature>
<feature type="disulfide bond" evidence="18">
    <location>
        <begin position="2658"/>
        <end position="2670"/>
    </location>
</feature>
<feature type="disulfide bond" evidence="18">
    <location>
        <begin position="2821"/>
        <end position="2833"/>
    </location>
</feature>
<feature type="disulfide bond" evidence="18">
    <location>
        <begin position="2874"/>
        <end position="2892"/>
    </location>
</feature>
<keyword evidence="8" id="KW-0677">Repeat</keyword>
<dbReference type="FunFam" id="2.10.25.10:FF:000129">
    <property type="entry name" value="Low-density lipoprotein receptor-related protein 1"/>
    <property type="match status" value="1"/>
</dbReference>
<dbReference type="GO" id="GO:0005905">
    <property type="term" value="C:clathrin-coated pit"/>
    <property type="evidence" value="ECO:0007669"/>
    <property type="project" value="UniProtKB-KW"/>
</dbReference>
<dbReference type="GO" id="GO:0005509">
    <property type="term" value="F:calcium ion binding"/>
    <property type="evidence" value="ECO:0007669"/>
    <property type="project" value="InterPro"/>
</dbReference>
<dbReference type="FunFam" id="2.120.10.30:FF:000018">
    <property type="entry name" value="Low-density lipoprotein receptor-related protein 1"/>
    <property type="match status" value="1"/>
</dbReference>
<dbReference type="PROSITE" id="PS50026">
    <property type="entry name" value="EGF_3"/>
    <property type="match status" value="6"/>
</dbReference>
<evidence type="ECO:0000256" key="9">
    <source>
        <dbReference type="ARBA" id="ARBA00022837"/>
    </source>
</evidence>
<feature type="domain" description="EGF-like" evidence="22">
    <location>
        <begin position="4407"/>
        <end position="4443"/>
    </location>
</feature>
<keyword evidence="3" id="KW-1003">Cell membrane</keyword>
<feature type="disulfide bond" evidence="17">
    <location>
        <begin position="2948"/>
        <end position="2958"/>
    </location>
</feature>
<evidence type="ECO:0000256" key="16">
    <source>
        <dbReference type="ARBA" id="ARBA00037878"/>
    </source>
</evidence>
<dbReference type="Proteomes" id="UP000472277">
    <property type="component" value="Chromosome 6"/>
</dbReference>
<dbReference type="FunFam" id="4.10.400.10:FF:000047">
    <property type="entry name" value="Prolow-density lipoprotein receptor-related protein 1"/>
    <property type="match status" value="1"/>
</dbReference>
<dbReference type="FunFam" id="4.10.400.10:FF:000061">
    <property type="entry name" value="Low-density lipoprotein receptor-related protein 1B"/>
    <property type="match status" value="1"/>
</dbReference>
<feature type="repeat" description="LDL-receptor class B" evidence="19">
    <location>
        <begin position="673"/>
        <end position="716"/>
    </location>
</feature>
<evidence type="ECO:0000256" key="10">
    <source>
        <dbReference type="ARBA" id="ARBA00022989"/>
    </source>
</evidence>
<keyword evidence="7 21" id="KW-0732">Signal</keyword>
<keyword evidence="5" id="KW-0254">Endocytosis</keyword>
<proteinExistence type="inferred from homology"/>
<feature type="disulfide bond" evidence="18">
    <location>
        <begin position="3295"/>
        <end position="3307"/>
    </location>
</feature>
<feature type="disulfide bond" evidence="18">
    <location>
        <begin position="1043"/>
        <end position="1058"/>
    </location>
</feature>
<keyword evidence="24" id="KW-1185">Reference proteome</keyword>
<dbReference type="GO" id="GO:0042562">
    <property type="term" value="F:hormone binding"/>
    <property type="evidence" value="ECO:0007669"/>
    <property type="project" value="TreeGrafter"/>
</dbReference>
<feature type="disulfide bond" evidence="18">
    <location>
        <begin position="2867"/>
        <end position="2879"/>
    </location>
</feature>
<feature type="disulfide bond" evidence="17">
    <location>
        <begin position="4372"/>
        <end position="4382"/>
    </location>
</feature>
<feature type="disulfide bond" evidence="18">
    <location>
        <begin position="3342"/>
        <end position="3360"/>
    </location>
</feature>
<dbReference type="Ensembl" id="ENSSTUT00000052344.1">
    <property type="protein sequence ID" value="ENSSTUP00000050067.1"/>
    <property type="gene ID" value="ENSSTUG00000020404.1"/>
</dbReference>
<dbReference type="PANTHER" id="PTHR22722">
    <property type="entry name" value="LOW-DENSITY LIPOPROTEIN RECEPTOR-RELATED PROTEIN 2-RELATED"/>
    <property type="match status" value="1"/>
</dbReference>
<dbReference type="SUPFAM" id="SSF57424">
    <property type="entry name" value="LDL receptor-like module"/>
    <property type="match status" value="31"/>
</dbReference>
<dbReference type="SUPFAM" id="SSF63825">
    <property type="entry name" value="YWTD domain"/>
    <property type="match status" value="8"/>
</dbReference>
<dbReference type="InterPro" id="IPR018097">
    <property type="entry name" value="EGF_Ca-bd_CS"/>
</dbReference>
<dbReference type="FunFam" id="4.10.400.10:FF:000022">
    <property type="entry name" value="LDL receptor related protein 1"/>
    <property type="match status" value="1"/>
</dbReference>
<keyword evidence="14" id="KW-0168">Coated pit</keyword>
<dbReference type="RefSeq" id="XP_029612216.1">
    <property type="nucleotide sequence ID" value="XM_029756356.1"/>
</dbReference>
<feature type="disulfide bond" evidence="18">
    <location>
        <begin position="983"/>
        <end position="1001"/>
    </location>
</feature>
<feature type="disulfide bond" evidence="18">
    <location>
        <begin position="976"/>
        <end position="988"/>
    </location>
</feature>
<feature type="disulfide bond" evidence="18">
    <location>
        <begin position="2788"/>
        <end position="2806"/>
    </location>
</feature>
<feature type="disulfide bond" evidence="17">
    <location>
        <begin position="4195"/>
        <end position="4205"/>
    </location>
</feature>
<feature type="disulfide bond" evidence="17">
    <location>
        <begin position="4376"/>
        <end position="4393"/>
    </location>
</feature>
<feature type="disulfide bond" evidence="18">
    <location>
        <begin position="3742"/>
        <end position="3754"/>
    </location>
</feature>
<keyword evidence="15" id="KW-0325">Glycoprotein</keyword>
<dbReference type="KEGG" id="stru:115195967"/>
<dbReference type="InterPro" id="IPR023415">
    <property type="entry name" value="LDLR_class-A_CS"/>
</dbReference>
<feature type="disulfide bond" evidence="18">
    <location>
        <begin position="3473"/>
        <end position="3488"/>
    </location>
</feature>
<dbReference type="GO" id="GO:0043226">
    <property type="term" value="C:organelle"/>
    <property type="evidence" value="ECO:0007669"/>
    <property type="project" value="UniProtKB-ARBA"/>
</dbReference>
<feature type="disulfide bond" evidence="18">
    <location>
        <begin position="3717"/>
        <end position="3732"/>
    </location>
</feature>
<feature type="disulfide bond" evidence="18">
    <location>
        <begin position="3532"/>
        <end position="3544"/>
    </location>
</feature>
<dbReference type="SMART" id="SM00179">
    <property type="entry name" value="EGF_CA"/>
    <property type="match status" value="8"/>
</dbReference>
<feature type="repeat" description="LDL-receptor class B" evidence="19">
    <location>
        <begin position="577"/>
        <end position="622"/>
    </location>
</feature>
<evidence type="ECO:0000256" key="4">
    <source>
        <dbReference type="ARBA" id="ARBA00022536"/>
    </source>
</evidence>
<feature type="disulfide bond" evidence="18">
    <location>
        <begin position="2634"/>
        <end position="2649"/>
    </location>
</feature>
<feature type="disulfide bond" evidence="18">
    <location>
        <begin position="2703"/>
        <end position="2721"/>
    </location>
</feature>
<evidence type="ECO:0000256" key="20">
    <source>
        <dbReference type="SAM" id="Phobius"/>
    </source>
</evidence>
<evidence type="ECO:0000256" key="21">
    <source>
        <dbReference type="SAM" id="SignalP"/>
    </source>
</evidence>
<feature type="repeat" description="LDL-receptor class B" evidence="19">
    <location>
        <begin position="343"/>
        <end position="386"/>
    </location>
</feature>
<feature type="disulfide bond" evidence="18">
    <location>
        <begin position="3454"/>
        <end position="3466"/>
    </location>
</feature>
<feature type="repeat" description="LDL-receptor class B" evidence="19">
    <location>
        <begin position="1935"/>
        <end position="1977"/>
    </location>
</feature>
<dbReference type="FunFam" id="2.120.10.30:FF:000020">
    <property type="entry name" value="Prolow-density lipoprotein receptor-related protein 1"/>
    <property type="match status" value="1"/>
</dbReference>
<feature type="repeat" description="LDL-receptor class B" evidence="19">
    <location>
        <begin position="3077"/>
        <end position="3119"/>
    </location>
</feature>
<feature type="repeat" description="LDL-receptor class B" evidence="19">
    <location>
        <begin position="623"/>
        <end position="672"/>
    </location>
</feature>
<feature type="disulfide bond" evidence="18">
    <location>
        <begin position="2573"/>
        <end position="2591"/>
    </location>
</feature>
<dbReference type="InterPro" id="IPR001881">
    <property type="entry name" value="EGF-like_Ca-bd_dom"/>
</dbReference>
<feature type="disulfide bond" evidence="18">
    <location>
        <begin position="815"/>
        <end position="827"/>
    </location>
</feature>
<evidence type="ECO:0000256" key="2">
    <source>
        <dbReference type="ARBA" id="ARBA00009939"/>
    </source>
</evidence>
<feature type="disulfide bond" evidence="18">
    <location>
        <begin position="3512"/>
        <end position="3527"/>
    </location>
</feature>
<keyword evidence="12 17" id="KW-1015">Disulfide bond</keyword>
<keyword evidence="13" id="KW-0675">Receptor</keyword>
<feature type="disulfide bond" evidence="18">
    <location>
        <begin position="3394"/>
        <end position="3409"/>
    </location>
</feature>
<dbReference type="SMART" id="SM00135">
    <property type="entry name" value="LY"/>
    <property type="match status" value="34"/>
</dbReference>
<feature type="disulfide bond" evidence="18">
    <location>
        <begin position="3662"/>
        <end position="3680"/>
    </location>
</feature>
<feature type="disulfide bond" evidence="17">
    <location>
        <begin position="4289"/>
        <end position="4298"/>
    </location>
</feature>
<dbReference type="FunFam" id="4.10.400.10:FF:000065">
    <property type="entry name" value="Transmembrane protease serine 7"/>
    <property type="match status" value="1"/>
</dbReference>
<dbReference type="Pfam" id="PF00057">
    <property type="entry name" value="Ldl_recept_a"/>
    <property type="match status" value="28"/>
</dbReference>
<dbReference type="PROSITE" id="PS01187">
    <property type="entry name" value="EGF_CA"/>
    <property type="match status" value="3"/>
</dbReference>
<evidence type="ECO:0000256" key="18">
    <source>
        <dbReference type="PROSITE-ProRule" id="PRU00124"/>
    </source>
</evidence>
<feature type="disulfide bond" evidence="17">
    <location>
        <begin position="4395"/>
        <end position="4404"/>
    </location>
</feature>
<feature type="disulfide bond" evidence="17">
    <location>
        <begin position="4267"/>
        <end position="4277"/>
    </location>
</feature>
<evidence type="ECO:0000256" key="11">
    <source>
        <dbReference type="ARBA" id="ARBA00023136"/>
    </source>
</evidence>
<dbReference type="Pfam" id="PF14670">
    <property type="entry name" value="FXa_inhibition"/>
    <property type="match status" value="4"/>
</dbReference>
<feature type="disulfide bond" evidence="17">
    <location>
        <begin position="4433"/>
        <end position="4442"/>
    </location>
</feature>
<dbReference type="SUPFAM" id="SSF57184">
    <property type="entry name" value="Growth factor receptor domain"/>
    <property type="match status" value="3"/>
</dbReference>
<feature type="repeat" description="LDL-receptor class B" evidence="19">
    <location>
        <begin position="1675"/>
        <end position="1714"/>
    </location>
</feature>
<feature type="disulfide bond" evidence="18">
    <location>
        <begin position="2696"/>
        <end position="2708"/>
    </location>
</feature>
<dbReference type="InterPro" id="IPR000742">
    <property type="entry name" value="EGF"/>
</dbReference>
<evidence type="ECO:0000256" key="1">
    <source>
        <dbReference type="ARBA" id="ARBA00004251"/>
    </source>
</evidence>
<evidence type="ECO:0000256" key="15">
    <source>
        <dbReference type="ARBA" id="ARBA00023180"/>
    </source>
</evidence>
<feature type="disulfide bond" evidence="18">
    <location>
        <begin position="3633"/>
        <end position="3648"/>
    </location>
</feature>
<dbReference type="FunFam" id="4.10.400.10:FF:000012">
    <property type="entry name" value="Low-density lipoprotein receptor-related protein 1"/>
    <property type="match status" value="1"/>
</dbReference>
<feature type="disulfide bond" evidence="18">
    <location>
        <begin position="3461"/>
        <end position="3479"/>
    </location>
</feature>
<evidence type="ECO:0000256" key="13">
    <source>
        <dbReference type="ARBA" id="ARBA00023170"/>
    </source>
</evidence>
<dbReference type="FunFam" id="4.10.400.10:FF:000073">
    <property type="entry name" value="Low-density lipoprotein receptor-related protein 1B"/>
    <property type="match status" value="1"/>
</dbReference>
<feature type="repeat" description="LDL-receptor class B" evidence="19">
    <location>
        <begin position="1317"/>
        <end position="1359"/>
    </location>
</feature>
<keyword evidence="11 20" id="KW-0472">Membrane</keyword>
<feature type="disulfide bond" evidence="18">
    <location>
        <begin position="3655"/>
        <end position="3667"/>
    </location>
</feature>
<gene>
    <name evidence="23" type="primary">LOC115195967</name>
</gene>
<feature type="disulfide bond" evidence="18">
    <location>
        <begin position="822"/>
        <end position="840"/>
    </location>
</feature>
<feature type="domain" description="EGF-like" evidence="22">
    <location>
        <begin position="2944"/>
        <end position="2981"/>
    </location>
</feature>
<feature type="disulfide bond" evidence="18">
    <location>
        <begin position="3575"/>
        <end position="3587"/>
    </location>
</feature>
<dbReference type="FunFam" id="4.10.400.10:FF:000004">
    <property type="entry name" value="Low-density lipoprotein receptor-related protein 1"/>
    <property type="match status" value="1"/>
</dbReference>
<dbReference type="PROSITE" id="PS01209">
    <property type="entry name" value="LDLRA_1"/>
    <property type="match status" value="14"/>
</dbReference>
<dbReference type="GeneID" id="115195967"/>
<feature type="disulfide bond" evidence="18">
    <location>
        <begin position="2781"/>
        <end position="2793"/>
    </location>
</feature>
<feature type="domain" description="EGF-like" evidence="22">
    <location>
        <begin position="4370"/>
        <end position="4405"/>
    </location>
</feature>
<dbReference type="PROSITE" id="PS00022">
    <property type="entry name" value="EGF_1"/>
    <property type="match status" value="3"/>
</dbReference>
<feature type="disulfide bond" evidence="18">
    <location>
        <begin position="945"/>
        <end position="963"/>
    </location>
</feature>
<dbReference type="Pfam" id="PF07645">
    <property type="entry name" value="EGF_CA"/>
    <property type="match status" value="2"/>
</dbReference>
<feature type="disulfide bond" evidence="18">
    <location>
        <begin position="3582"/>
        <end position="3600"/>
    </location>
</feature>
<dbReference type="OMA" id="ADETHCH"/>
<dbReference type="CDD" id="cd00054">
    <property type="entry name" value="EGF_CA"/>
    <property type="match status" value="2"/>
</dbReference>
<feature type="repeat" description="LDL-receptor class B" evidence="19">
    <location>
        <begin position="4017"/>
        <end position="4060"/>
    </location>
</feature>
<feature type="disulfide bond" evidence="18">
    <location>
        <begin position="2566"/>
        <end position="2578"/>
    </location>
</feature>
<feature type="disulfide bond" evidence="18">
    <location>
        <begin position="897"/>
        <end position="909"/>
    </location>
</feature>
<dbReference type="InterPro" id="IPR009030">
    <property type="entry name" value="Growth_fac_rcpt_cys_sf"/>
</dbReference>
<dbReference type="Pfam" id="PF24468">
    <property type="entry name" value="EGF_LRP2"/>
    <property type="match status" value="1"/>
</dbReference>
<feature type="transmembrane region" description="Helical" evidence="20">
    <location>
        <begin position="4460"/>
        <end position="4483"/>
    </location>
</feature>
<feature type="disulfide bond" evidence="18">
    <location>
        <begin position="3335"/>
        <end position="3347"/>
    </location>
</feature>
<feature type="disulfide bond" evidence="18">
    <location>
        <begin position="3493"/>
        <end position="3505"/>
    </location>
</feature>
<feature type="domain" description="EGF-like" evidence="22">
    <location>
        <begin position="4227"/>
        <end position="4263"/>
    </location>
</feature>
<dbReference type="FunFam" id="4.10.400.10:FF:000005">
    <property type="entry name" value="low-density lipoprotein receptor-related protein 1B"/>
    <property type="match status" value="2"/>
</dbReference>
<organism evidence="23 24">
    <name type="scientific">Salmo trutta</name>
    <name type="common">Brown trout</name>
    <dbReference type="NCBI Taxonomy" id="8032"/>
    <lineage>
        <taxon>Eukaryota</taxon>
        <taxon>Metazoa</taxon>
        <taxon>Chordata</taxon>
        <taxon>Craniata</taxon>
        <taxon>Vertebrata</taxon>
        <taxon>Euteleostomi</taxon>
        <taxon>Actinopterygii</taxon>
        <taxon>Neopterygii</taxon>
        <taxon>Teleostei</taxon>
        <taxon>Protacanthopterygii</taxon>
        <taxon>Salmoniformes</taxon>
        <taxon>Salmonidae</taxon>
        <taxon>Salmoninae</taxon>
        <taxon>Salmo</taxon>
    </lineage>
</organism>
<comment type="similarity">
    <text evidence="2">Belongs to the LDLR family.</text>
</comment>
<dbReference type="InterPro" id="IPR011042">
    <property type="entry name" value="6-blade_b-propeller_TolB-like"/>
</dbReference>
<feature type="disulfide bond" evidence="18">
    <location>
        <begin position="3500"/>
        <end position="3518"/>
    </location>
</feature>
<dbReference type="GO" id="GO:0043235">
    <property type="term" value="C:receptor complex"/>
    <property type="evidence" value="ECO:0007669"/>
    <property type="project" value="TreeGrafter"/>
</dbReference>
<evidence type="ECO:0000256" key="14">
    <source>
        <dbReference type="ARBA" id="ARBA00023176"/>
    </source>
</evidence>
<feature type="disulfide bond" evidence="18">
    <location>
        <begin position="3539"/>
        <end position="3557"/>
    </location>
</feature>
<dbReference type="FunFam" id="2.120.10.30:FF:000241">
    <property type="entry name" value="Low-density lipoprotein receptor-related protein 6"/>
    <property type="match status" value="1"/>
</dbReference>
<dbReference type="PROSITE" id="PS51120">
    <property type="entry name" value="LDLRB"/>
    <property type="match status" value="19"/>
</dbReference>
<dbReference type="InParanoid" id="A0A673ZTP5"/>
<dbReference type="FunFam" id="4.10.400.10:FF:000011">
    <property type="entry name" value="Low-density lipoprotein receptor-related protein 1"/>
    <property type="match status" value="1"/>
</dbReference>
<feature type="disulfide bond" evidence="17">
    <location>
        <begin position="4231"/>
        <end position="4241"/>
    </location>
</feature>
<dbReference type="FunFam" id="2.10.25.10:FF:000009">
    <property type="entry name" value="Low-density lipoprotein receptor isoform 1"/>
    <property type="match status" value="1"/>
</dbReference>
<evidence type="ECO:0000256" key="3">
    <source>
        <dbReference type="ARBA" id="ARBA00022475"/>
    </source>
</evidence>
<dbReference type="FunFam" id="4.10.400.10:FF:000007">
    <property type="entry name" value="Low density lipoprotein receptor-related protein 1"/>
    <property type="match status" value="1"/>
</dbReference>
<dbReference type="PROSITE" id="PS01186">
    <property type="entry name" value="EGF_2"/>
    <property type="match status" value="3"/>
</dbReference>
<comment type="caution">
    <text evidence="17">Lacks conserved residue(s) required for the propagation of feature annotation.</text>
</comment>
<feature type="domain" description="EGF-like" evidence="22">
    <location>
        <begin position="4191"/>
        <end position="4224"/>
    </location>
</feature>
<dbReference type="FunFam" id="2.120.10.30:FF:000010">
    <property type="entry name" value="Low density lipoprotein receptor-related protein 1B"/>
    <property type="match status" value="1"/>
</dbReference>
<dbReference type="FunFam" id="2.10.25.10:FF:000505">
    <property type="entry name" value="Low-density lipoprotein receptor-related protein 1"/>
    <property type="match status" value="1"/>
</dbReference>
<feature type="repeat" description="LDL-receptor class B" evidence="19">
    <location>
        <begin position="1588"/>
        <end position="1630"/>
    </location>
</feature>
<dbReference type="InterPro" id="IPR026823">
    <property type="entry name" value="cEGF"/>
</dbReference>
<dbReference type="InterPro" id="IPR051221">
    <property type="entry name" value="LDLR-related"/>
</dbReference>
<dbReference type="GO" id="GO:0006898">
    <property type="term" value="P:receptor-mediated endocytosis"/>
    <property type="evidence" value="ECO:0007669"/>
    <property type="project" value="TreeGrafter"/>
</dbReference>
<dbReference type="GeneTree" id="ENSGT00940000157521"/>
<dbReference type="FunFam" id="2.120.10.30:FF:000009">
    <property type="entry name" value="Putative low-density lipoprotein receptor-related protein 1B"/>
    <property type="match status" value="1"/>
</dbReference>
<keyword evidence="4 17" id="KW-0245">EGF-like domain</keyword>
<feature type="disulfide bond" evidence="18">
    <location>
        <begin position="957"/>
        <end position="972"/>
    </location>
</feature>
<dbReference type="PRINTS" id="PR00261">
    <property type="entry name" value="LDLRECEPTOR"/>
</dbReference>
<protein>
    <submittedName>
        <fullName evidence="23">Low-density lipoprotein receptor-related protein 1B-like</fullName>
    </submittedName>
</protein>
<reference evidence="23" key="1">
    <citation type="submission" date="2025-08" db="UniProtKB">
        <authorList>
            <consortium name="Ensembl"/>
        </authorList>
    </citation>
    <scope>IDENTIFICATION</scope>
</reference>
<evidence type="ECO:0000256" key="5">
    <source>
        <dbReference type="ARBA" id="ARBA00022583"/>
    </source>
</evidence>
<feature type="repeat" description="LDL-receptor class B" evidence="19">
    <location>
        <begin position="1360"/>
        <end position="1406"/>
    </location>
</feature>
<feature type="repeat" description="LDL-receptor class B" evidence="19">
    <location>
        <begin position="299"/>
        <end position="342"/>
    </location>
</feature>
<dbReference type="FunFam" id="4.10.400.10:FF:000015">
    <property type="entry name" value="Low-density lipoprotein receptor-related protein 1"/>
    <property type="match status" value="1"/>
</dbReference>
<dbReference type="SMART" id="SM00192">
    <property type="entry name" value="LDLa"/>
    <property type="match status" value="31"/>
</dbReference>
<feature type="signal peptide" evidence="21">
    <location>
        <begin position="1"/>
        <end position="20"/>
    </location>
</feature>
<dbReference type="Pfam" id="PF12662">
    <property type="entry name" value="cEGF"/>
    <property type="match status" value="1"/>
</dbReference>
<dbReference type="InterPro" id="IPR036055">
    <property type="entry name" value="LDL_receptor-like_sf"/>
</dbReference>
<feature type="disulfide bond" evidence="17">
    <location>
        <begin position="4411"/>
        <end position="4421"/>
    </location>
</feature>
<evidence type="ECO:0000256" key="19">
    <source>
        <dbReference type="PROSITE-ProRule" id="PRU00461"/>
    </source>
</evidence>
<sequence length="4617" mass="513637">MSDFILAFLTISGLFQIAKMLTTAGADQGTKAELVRCPPNHMQCIGSKRCIHFNKLCDGARDCEDGYDEGVHCRELQPKCQELLCQYGCVKMRNVTFCFCADGFEVEQDGRACRDHDDCAVYDTCSQTCMNTFGSYRCSCTDGYILQPNRRSCKAKTDPGDRPPVLLIASTKHITVTHLNGTSVPNLKPLDTNQTIHTLDFYYKEESLCWISSTNSNGQLWCATMTKLKGFSQMRSVRIGENLENVEHFAIDWLTRNIYFVDRVSERIYVCNEQDDTCVTVVDLDLQNPGGIALDSLMGKMFFTDLGSTAKLEQCNMDGTNRTRIVESRIEKPTAVTLDLVRKLVYWADAALDYIEVVDYNGSNRHTVIHESSLLHLHGLSLFEDYLFATRTEPSKGTKVDILQINRFNVADVQTVTTVENSVGIRVYQKLTQPSVRTHACDPDPSGRKGGCSHMCLLSGSYKSRSCRCGTGFVLGSDRKSCKKPMNEVFLFYGRGRPGVIRGLDLNSKSEAEHMVQIDNLVNPRAIGFHAETSHIYFADTTSFLIGRQRLDGTNRKTILKDDLDNVEGISVDWIGNNLYWTNDGYRKTINIARLEKAAQTRRTLLEGDMSHPRAIVVDPLHSWMYWTDWEEDEVNDSVGKIEKAWMDGSHRQDFVTSDILWPNGLTLDHGSSNMYWCDAYYDHIEKISLDGTHRTVVYNGKELNHPFGISLHQNSIFWTDYMNASIFQLDLQSGQVALMRSEKPPLFGLSVYDAQRQQGDNACGVNNGGCGSLCLAIPGSRVCACADNQYLDKNNLTCSSTLGDSGDHGEPQRCGNEEFQCRNQRCVQASWKCDGDHDCLDGSDEEPYICYNRSCPADQFKCLNNRCIPKRWLCDGTNDCGNNEDESNFTCSAGSCRADQFSCENGRCIPESWRCDRDDDCGDHSDETASCDFPTCEPLTQFSCSNGRCISVKWHCDSDDDCGDGSDEVGCVHACSSAQFQCASGKCIPDHWACDGDDDCGDNSDEDTTCSGTASVSADDCSGDEFHCRDDGGTCIPERWRCDGDKDCEDGSDEADCEGTSRMCDPHAKFTCQTSGKCISKSWVCDGDHDCEDLSDEEGCEMSPCKPPRYPCANDTSICLPPESICNGRYDCSDHSDEGHFCDDCILGNGGCSHQCAVAPGRGVVCSCPPGLSLSPDSRSCQTLDYCSRHLKCSQVCEQYKATVKCSCYPGWRLELDGDSCQSTDPFEAFIIFSIRHEIRRIDLHRRDYSLLVPGLRNTIALDFHFNQSRLYWTDVVEDKIYRGKLLESAGVTGIEVVVQHGLATPEGLAVDWIAGNLYWIDSNLDQIEVAKLNGELRTTLIAGGMEHPRAIALDPEQGIIFWTDWDAIFPRIEAASMSGGGRHVVFRDMEIGAWPNGLTLDLMEKRVVWTDARSDAIFSALYDGTGMIEILKGHEYLSHPFAVCLYGGSVYWTDWRTNTLARANKWTGANVTVIQKTSAQPFDLQIYHPSRQPQASNPCEANGGRGPCSHLCLINYNRTASCACPRLMKISADNFSCFALKRFLLYVRRTEIRGVDIDNPYLNLITALTVPDIDDVTAVDYDASEERIYWTDVKTQTIKRSSINGTAIETIISGGIVNVRGLALDWLSRNLYWISSESDETQINVARLDGSLKTSVVHGIEKPKCLTVHPSKGKMYWTDGNTINVANMDGSNSKIIHQNQREPVGLSIDYTSDKLYWLSAGNATINRCSLDGSGLEVLETMKKELVKATALAVMGAKLWWADDNLAQLGTVSKRGGLDMVVLRNKTTGIVHMKMYDEDSQTGRNLCQDNNGGCSQLCFPTSESTRSCSCAMGYNLHSDRMSCEGIGSFLMYSVHEGIRGISLDPSDNSEVLMPVTGSMMAVGIDFHAGNDTLYWTDMGLNRISRVKRDQTWREDIVTSGIGRVEGIAVDWIGGNIYWTDHGFNIIEVARLSGLYRAVVIAEGLDQPKAIAVHPVKGFLFWTEWGQSPCICRARLDGSDQVILVNSGIAWPNGISIDYEENKLYWCDARADKIERISLESGEDREIVLSSSASNAADLFSMAVYGPYIYWADRAHDNGSIRRGVKSYAMEGAMTLRSGLGVNLNNVKVFNRGREKGTNPCGQNNGGCHQLCFHQGSGRRTCSCAHGYLAKDGLSCHQYDGYLLYSERSILRSIHLSDDSDLNSPIRPYENPAYFKNVIALAFHHRQQNSGGTNRIFYSDVHFGNIQVVNDDWTGRRVIVENVGSVEGLAYHGAWDSLYWTSSTTATVSRHSLDQSLPGAFTREAVVTLAEEDHPHNLALEECQNLMFWTNWNELHPSIMRSTLSGNNIQSVITTDILTPNGLTIDHTAEKLFFSDGSLGKIERCEYDGSHRYVIMKSGPGTFFGLAIYGNFLFWSDWVRRAVVRSNKYTGGDIKVLRADIPHQPMGIVAVSNNTNNCELSPCTVLNGGCHDLCLLTPHGTVNCSCRGERLILEDNRCVSENSSCNIHTEFECGNGECIDYQLTCDGISHCKDKSDEKMKYCDNRNCRRGFKSCYNQRCVDNRRVCDRVNDCGDDSDEVYCNNSTCSPSDWPCLNGVCIPASARCNQIIDCPDATDEKNCSNTGCLDYYMLGVKETVFVSCNSTSLCVHPSWICDGANDCGDYADETNCRTPSLRKRCEDGHFACPSGNCIHTVWLCDGVKDCEDGADEFQCDLSCLWNQFACSKNKCIAKQWLCDGEDDCGDGLDESAEICGTATCGPGLFSCPESYGCIPKPWLCDGERDCPDGSDELSAAGCAPNNTCMEGMFQCRNQICIPQRFACDRDDDCGDGSDETQECEYGSCSLGEFRCTDGRCLPRVQWECDGHPDCLDQSDELPHNPKCSAAESLCNGSFFMCVNGRCVSLASLCNRRDDCGDASDERNCHVNECLNRRVSGCTQDCEDLPVGYKCKCWPGFRLKNDGQTCVDIDECSSNFPCSQLCINTYGSYKCLCADGYEAPAKNSHSCRSLSAEEPFLILADHHDIRKISTDGSNYTPLKQGLSNIIAVDFDYRKELIYWIDSSSPALTQRRINRMRLNGSDLKVIHRMSAPSALAVDWIGKNLYWCDIVKKSLEVSKANGLYPVVLVSTGLDNPTDLALDADTGYVFWIDSGEYPHIGRIGLDGSSRTVISDTDIFSPAALSIDYTAKRLYWADSHHILFSNMDGSERRKVPSQDIREVTGLTLFEDVIYWTDEKSKSLNRAHKTSGAQGTELLRYWRAIHNIKVYHPLRQPDVPKHQCQVTNGGCSHLCLLSPGGGYRCACPTHFYLAADNKTCMSNCTASQFRCGTDECIPFWWKCDTVDDCGDGSDEPPDCPEFKCQPGRFQCGTGLCALPPFICDGENDCGDNSDEANCESYICLSGQFKCRKRQKCIPLNLRCNGQDDCGDGEDETDCPESTCSANQFQCKTSMHCISALWVCDEDPDCADGSDEANCDEKTCGPHEFRCQNNNCVPEHWRCDGQSDCGDNTDEQNCKPATCPSRDFVCDSGECISTRFHCDGDRDCADNSDEKGCETRSCPADQFQCLNHLCISNKWLCDGQEDCKMGEDERNCQGPAVLPSCALSEYECVGGGCVSARLRCDGQRDCSDGSDEVNCVRECREDEFLCLNRAHCIPSRWHCDALPDCVDHSDEHNCVQAAHSCRADEFICTNTLCKLYIWVCDGEDDCGDNSDEDSDMCAKLPCPPSRPYRCRNDRVCLRLEQVCNGVDDCGDVSDEEDCEDVMQTPRPCGKVEFTCSNHRCIPQQLQCDLFDDCGDGGSDEQDCKGAVSKEGVCGERVGLCGDDAFCNNTLCQCKAGFQRSQTTRQCEEINECLQFGMCSHYCTNTKGSFKCTCDRNFKEIDGECITKGPEDQVLYVANDTEIRSFVYPFKQSHGQKLHPRIEDNAKIIGMDALFHRHKFVWATQFNPGGMFYKDIVDRSLTKSNSGIICPDFRRPRDISADWVTGNIYWTDHSRMHWFSYYNAHWRRLRYSINVGQLGGPNCSRLITDIAGEPYSITVNPAQGMMYWTVVGDHSHIEEAAMDGSMRRILVEKNLRRPSGLAIDYFNQRLYWADTELSVIGSVRFDGSDSVVVVSSTHGLSQPVRIDIFEDYIYGIGMRNDVFRVHKYGKQPMERLHLGVERPSIILVLHRFKQQDVSNPCLRMDCDFLCLLNPAGASCFCPEGTTLINRTCRDTNTSGEMCRPACENGGRCITNEKGELRCYCWPNFSGERCEVDHCKDYCQNGGTCSGSSIGRPTCRCAVGFTGPVCERKVCDNYCLNGGTCDVSRGNQPVCRCMAEYTGERCLYHICHHYCTNSKACTLSSKSHVECVCSTRYEGVKCEVDRCLQCRGAQCIVNPETDNVSCNCSNGRVAATCQLCDGYCYNGGTCHQDPETSLPFCHCTPGFLNQRCDLRANPCDNYCQNKGICTLTALNKPQCKCPADWSGTQCERPAPKNSLSGNISGGSMAIIVPLVLLVILITTMALGVFICKRKQRGKIVQRQPMVNGGINVEIGNPSYNMYEVDHDNHSDAGNHLQPSFTLDPHKGWCVGVRSSHLHTLSVHPDRVHRLPKEILPGQAMNYPNPVYAKLYLDQGQNCRKPVINIEERREPLPKKLEATIRETVA</sequence>
<dbReference type="GO" id="GO:0016324">
    <property type="term" value="C:apical plasma membrane"/>
    <property type="evidence" value="ECO:0007669"/>
    <property type="project" value="TreeGrafter"/>
</dbReference>
<feature type="disulfide bond" evidence="18">
    <location>
        <begin position="1086"/>
        <end position="1101"/>
    </location>
</feature>
<dbReference type="FunFam" id="4.10.400.10:FF:000002">
    <property type="entry name" value="Low-density lipoprotein receptor-related protein 1"/>
    <property type="match status" value="1"/>
</dbReference>
<dbReference type="FunFam" id="2.10.25.10:FF:000088">
    <property type="entry name" value="Prolow-density lipoprotein receptor-related protein 1"/>
    <property type="match status" value="1"/>
</dbReference>
<dbReference type="PROSITE" id="PS00010">
    <property type="entry name" value="ASX_HYDROXYL"/>
    <property type="match status" value="2"/>
</dbReference>
<feature type="disulfide bond" evidence="18">
    <location>
        <begin position="3749"/>
        <end position="3767"/>
    </location>
</feature>
<dbReference type="InterPro" id="IPR002172">
    <property type="entry name" value="LDrepeatLR_classA_rpt"/>
</dbReference>
<feature type="disulfide bond" evidence="18">
    <location>
        <begin position="2546"/>
        <end position="2561"/>
    </location>
</feature>
<dbReference type="PANTHER" id="PTHR22722:SF5">
    <property type="entry name" value="LOW-DENSITY LIPOPROTEIN RECEPTOR-RELATED PROTEIN 1B"/>
    <property type="match status" value="1"/>
</dbReference>
<feature type="disulfide bond" evidence="18">
    <location>
        <begin position="904"/>
        <end position="922"/>
    </location>
</feature>
<feature type="disulfide bond" evidence="18">
    <location>
        <begin position="2493"/>
        <end position="2511"/>
    </location>
</feature>
<keyword evidence="10 20" id="KW-1133">Transmembrane helix</keyword>
<dbReference type="Pfam" id="PF00058">
    <property type="entry name" value="Ldl_recept_b"/>
    <property type="match status" value="9"/>
</dbReference>
<dbReference type="Gene3D" id="2.120.10.30">
    <property type="entry name" value="TolB, C-terminal domain"/>
    <property type="match status" value="8"/>
</dbReference>
<dbReference type="OrthoDB" id="10066840at2759"/>
<keyword evidence="9" id="KW-0106">Calcium</keyword>
<feature type="disulfide bond" evidence="18">
    <location>
        <begin position="3594"/>
        <end position="3609"/>
    </location>
</feature>
<feature type="disulfide bond" evidence="18">
    <location>
        <begin position="2585"/>
        <end position="2600"/>
    </location>
</feature>